<proteinExistence type="predicted"/>
<evidence type="ECO:0000313" key="3">
    <source>
        <dbReference type="Proteomes" id="UP000696280"/>
    </source>
</evidence>
<gene>
    <name evidence="2" type="ORF">HYFRA_00010382</name>
</gene>
<dbReference type="Proteomes" id="UP000696280">
    <property type="component" value="Unassembled WGS sequence"/>
</dbReference>
<evidence type="ECO:0000313" key="2">
    <source>
        <dbReference type="EMBL" id="CAG8957516.1"/>
    </source>
</evidence>
<keyword evidence="3" id="KW-1185">Reference proteome</keyword>
<feature type="compositionally biased region" description="Low complexity" evidence="1">
    <location>
        <begin position="185"/>
        <end position="204"/>
    </location>
</feature>
<feature type="compositionally biased region" description="Basic and acidic residues" evidence="1">
    <location>
        <begin position="362"/>
        <end position="390"/>
    </location>
</feature>
<feature type="region of interest" description="Disordered" evidence="1">
    <location>
        <begin position="185"/>
        <end position="212"/>
    </location>
</feature>
<comment type="caution">
    <text evidence="2">The sequence shown here is derived from an EMBL/GenBank/DDBJ whole genome shotgun (WGS) entry which is preliminary data.</text>
</comment>
<feature type="region of interest" description="Disordered" evidence="1">
    <location>
        <begin position="352"/>
        <end position="400"/>
    </location>
</feature>
<dbReference type="OrthoDB" id="409136at2759"/>
<name>A0A9N9PS17_9HELO</name>
<organism evidence="2 3">
    <name type="scientific">Hymenoscyphus fraxineus</name>
    <dbReference type="NCBI Taxonomy" id="746836"/>
    <lineage>
        <taxon>Eukaryota</taxon>
        <taxon>Fungi</taxon>
        <taxon>Dikarya</taxon>
        <taxon>Ascomycota</taxon>
        <taxon>Pezizomycotina</taxon>
        <taxon>Leotiomycetes</taxon>
        <taxon>Helotiales</taxon>
        <taxon>Helotiaceae</taxon>
        <taxon>Hymenoscyphus</taxon>
    </lineage>
</organism>
<protein>
    <submittedName>
        <fullName evidence="2">Uncharacterized protein</fullName>
    </submittedName>
</protein>
<feature type="compositionally biased region" description="Basic residues" evidence="1">
    <location>
        <begin position="391"/>
        <end position="400"/>
    </location>
</feature>
<dbReference type="EMBL" id="CAJVRL010000080">
    <property type="protein sequence ID" value="CAG8957516.1"/>
    <property type="molecule type" value="Genomic_DNA"/>
</dbReference>
<evidence type="ECO:0000256" key="1">
    <source>
        <dbReference type="SAM" id="MobiDB-lite"/>
    </source>
</evidence>
<sequence>MALPLYPSSSPFGWTLIKTPIDIRTWISFWLPKTSSARPIQKCKVVISKVVVFLFRLLLAAFARPVHYALFYQHWRCVAISVIAVVLLVRQRFELRLGLGLETRNSNSIYLSTVNSAMPESQDRLDLLFKSDVRPWEYGSARQTYQPVLAPPLSPSSHSSSYSAARTYPTSSVSSVSRRSSASTTASSVFSNTDAESASSRSSAPENPIPWDLNRQLTMGDYNSGYDLPCEFSFLGCQVRFRPELHQEWIAHGASHFTQYAPPPRLVCTFCDAEFDVSRNNSDPIANYRRRMTHIGEHFWNNRTLDVNLPPPSHRRPDYHVLDYMRQRGLIDERDYRDLIRYSERPHCENLRPLGFVPPEMQARRSRDNKRPHDLAREERQRKKERDGKGKSTHQHRSIY</sequence>
<accession>A0A9N9PS17</accession>
<dbReference type="AlphaFoldDB" id="A0A9N9PS17"/>
<reference evidence="2" key="1">
    <citation type="submission" date="2021-07" db="EMBL/GenBank/DDBJ databases">
        <authorList>
            <person name="Durling M."/>
        </authorList>
    </citation>
    <scope>NUCLEOTIDE SEQUENCE</scope>
</reference>